<evidence type="ECO:0000313" key="9">
    <source>
        <dbReference type="EnsemblPlants" id="OB10G23490.1"/>
    </source>
</evidence>
<keyword evidence="3 7" id="KW-0479">Metal-binding</keyword>
<evidence type="ECO:0000256" key="7">
    <source>
        <dbReference type="PIRSR" id="PIRSR602401-1"/>
    </source>
</evidence>
<evidence type="ECO:0000256" key="2">
    <source>
        <dbReference type="ARBA" id="ARBA00022692"/>
    </source>
</evidence>
<keyword evidence="8" id="KW-0472">Membrane</keyword>
<keyword evidence="4 8" id="KW-1133">Transmembrane helix</keyword>
<dbReference type="OMA" id="PDPMQFK"/>
<dbReference type="KEGG" id="obr:102722056"/>
<dbReference type="PRINTS" id="PR00463">
    <property type="entry name" value="EP450I"/>
</dbReference>
<dbReference type="GO" id="GO:0005506">
    <property type="term" value="F:iron ion binding"/>
    <property type="evidence" value="ECO:0007669"/>
    <property type="project" value="InterPro"/>
</dbReference>
<dbReference type="STRING" id="4533.J3N4A1"/>
<dbReference type="Proteomes" id="UP000006038">
    <property type="component" value="Chromosome 10"/>
</dbReference>
<evidence type="ECO:0008006" key="11">
    <source>
        <dbReference type="Google" id="ProtNLM"/>
    </source>
</evidence>
<keyword evidence="5" id="KW-0560">Oxidoreductase</keyword>
<dbReference type="OrthoDB" id="1470350at2759"/>
<keyword evidence="2 8" id="KW-0812">Transmembrane</keyword>
<dbReference type="SUPFAM" id="SSF48264">
    <property type="entry name" value="Cytochrome P450"/>
    <property type="match status" value="1"/>
</dbReference>
<keyword evidence="7" id="KW-0349">Heme</keyword>
<dbReference type="Gene3D" id="1.10.630.10">
    <property type="entry name" value="Cytochrome P450"/>
    <property type="match status" value="1"/>
</dbReference>
<evidence type="ECO:0000256" key="8">
    <source>
        <dbReference type="SAM" id="Phobius"/>
    </source>
</evidence>
<dbReference type="PANTHER" id="PTHR24296">
    <property type="entry name" value="CYTOCHROME P450"/>
    <property type="match status" value="1"/>
</dbReference>
<dbReference type="GeneID" id="102722056"/>
<dbReference type="PRINTS" id="PR00385">
    <property type="entry name" value="P450"/>
</dbReference>
<reference evidence="9" key="2">
    <citation type="submission" date="2013-04" db="UniProtKB">
        <authorList>
            <consortium name="EnsemblPlants"/>
        </authorList>
    </citation>
    <scope>IDENTIFICATION</scope>
</reference>
<feature type="binding site" description="axial binding residue" evidence="7">
    <location>
        <position position="457"/>
    </location>
    <ligand>
        <name>heme</name>
        <dbReference type="ChEBI" id="CHEBI:30413"/>
    </ligand>
    <ligandPart>
        <name>Fe</name>
        <dbReference type="ChEBI" id="CHEBI:18248"/>
    </ligandPart>
</feature>
<sequence>MDGDSLYSPALAVAGALVAAAICSYLAVSRRGRRRQEPPVLGTVFHQLYHIRRLHDYYTELCRGHRTFRLLAAPGRRLIYTCDPAVVEHILRGNFPNYGKGPLNSEILRDLFGDGIFAVDGDKWRQQRKIASYDFSTRALRDFSGDVFKRNAAKLAGVVSGHAASNQSMDIKALLTRATMNSIFNIAFGKELNTLDGSGEGSRFAKAFDDAGEYTLLRYLNPFWKVARLLDVGTEAALKERIKVVDEFVYKLIRDKSDELSRTKAHDPGSRDDLLSRFIQAAINDSGTVDYKYLRDIILNIVVAGKDSTAGSLAWFLYMACKHPEVQEKIFNEVMDATTTSAGDTAASVDEFLQGLTDQALNRMHYLHAALTETLRLYPSVPLENKQCFSDDLLPNGFSIRKGDAVFYMPYAMGRMEFLWGNDAEDYRPERWLDENGVFQQESSFKFTAFQAGPRICLGKDFAYRQMKIFAAVMIRFFVFKLRDESDTVSYRTAITLAIDQGLHMMTTTR</sequence>
<dbReference type="CDD" id="cd11064">
    <property type="entry name" value="CYP86A"/>
    <property type="match status" value="1"/>
</dbReference>
<feature type="transmembrane region" description="Helical" evidence="8">
    <location>
        <begin position="6"/>
        <end position="28"/>
    </location>
</feature>
<evidence type="ECO:0000256" key="1">
    <source>
        <dbReference type="ARBA" id="ARBA00010617"/>
    </source>
</evidence>
<protein>
    <recommendedName>
        <fullName evidence="11">Cytochrome P450</fullName>
    </recommendedName>
</protein>
<comment type="cofactor">
    <cofactor evidence="7">
        <name>heme</name>
        <dbReference type="ChEBI" id="CHEBI:30413"/>
    </cofactor>
</comment>
<comment type="similarity">
    <text evidence="1">Belongs to the cytochrome P450 family.</text>
</comment>
<dbReference type="eggNOG" id="KOG0157">
    <property type="taxonomic scope" value="Eukaryota"/>
</dbReference>
<reference evidence="9" key="1">
    <citation type="journal article" date="2013" name="Nat. Commun.">
        <title>Whole-genome sequencing of Oryza brachyantha reveals mechanisms underlying Oryza genome evolution.</title>
        <authorList>
            <person name="Chen J."/>
            <person name="Huang Q."/>
            <person name="Gao D."/>
            <person name="Wang J."/>
            <person name="Lang Y."/>
            <person name="Liu T."/>
            <person name="Li B."/>
            <person name="Bai Z."/>
            <person name="Luis Goicoechea J."/>
            <person name="Liang C."/>
            <person name="Chen C."/>
            <person name="Zhang W."/>
            <person name="Sun S."/>
            <person name="Liao Y."/>
            <person name="Zhang X."/>
            <person name="Yang L."/>
            <person name="Song C."/>
            <person name="Wang M."/>
            <person name="Shi J."/>
            <person name="Liu G."/>
            <person name="Liu J."/>
            <person name="Zhou H."/>
            <person name="Zhou W."/>
            <person name="Yu Q."/>
            <person name="An N."/>
            <person name="Chen Y."/>
            <person name="Cai Q."/>
            <person name="Wang B."/>
            <person name="Liu B."/>
            <person name="Min J."/>
            <person name="Huang Y."/>
            <person name="Wu H."/>
            <person name="Li Z."/>
            <person name="Zhang Y."/>
            <person name="Yin Y."/>
            <person name="Song W."/>
            <person name="Jiang J."/>
            <person name="Jackson S.A."/>
            <person name="Wing R.A."/>
            <person name="Wang J."/>
            <person name="Chen M."/>
        </authorList>
    </citation>
    <scope>NUCLEOTIDE SEQUENCE [LARGE SCALE GENOMIC DNA]</scope>
    <source>
        <strain evidence="9">cv. IRGC 101232</strain>
    </source>
</reference>
<dbReference type="InterPro" id="IPR036396">
    <property type="entry name" value="Cyt_P450_sf"/>
</dbReference>
<name>J3N4A1_ORYBR</name>
<dbReference type="Gramene" id="OB10G23490.1">
    <property type="protein sequence ID" value="OB10G23490.1"/>
    <property type="gene ID" value="OB10G23490"/>
</dbReference>
<gene>
    <name evidence="9" type="primary">LOC102722056</name>
</gene>
<dbReference type="GO" id="GO:0016705">
    <property type="term" value="F:oxidoreductase activity, acting on paired donors, with incorporation or reduction of molecular oxygen"/>
    <property type="evidence" value="ECO:0007669"/>
    <property type="project" value="InterPro"/>
</dbReference>
<proteinExistence type="inferred from homology"/>
<evidence type="ECO:0000313" key="10">
    <source>
        <dbReference type="Proteomes" id="UP000006038"/>
    </source>
</evidence>
<keyword evidence="10" id="KW-1185">Reference proteome</keyword>
<dbReference type="InterPro" id="IPR002401">
    <property type="entry name" value="Cyt_P450_E_grp-I"/>
</dbReference>
<dbReference type="Pfam" id="PF00067">
    <property type="entry name" value="p450"/>
    <property type="match status" value="1"/>
</dbReference>
<evidence type="ECO:0000256" key="5">
    <source>
        <dbReference type="ARBA" id="ARBA00023002"/>
    </source>
</evidence>
<keyword evidence="6 7" id="KW-0408">Iron</keyword>
<dbReference type="InterPro" id="IPR001128">
    <property type="entry name" value="Cyt_P450"/>
</dbReference>
<evidence type="ECO:0000256" key="6">
    <source>
        <dbReference type="ARBA" id="ARBA00023004"/>
    </source>
</evidence>
<accession>J3N4A1</accession>
<dbReference type="EnsemblPlants" id="OB10G23490.1">
    <property type="protein sequence ID" value="OB10G23490.1"/>
    <property type="gene ID" value="OB10G23490"/>
</dbReference>
<dbReference type="GO" id="GO:0020037">
    <property type="term" value="F:heme binding"/>
    <property type="evidence" value="ECO:0007669"/>
    <property type="project" value="InterPro"/>
</dbReference>
<evidence type="ECO:0000256" key="4">
    <source>
        <dbReference type="ARBA" id="ARBA00022989"/>
    </source>
</evidence>
<dbReference type="GO" id="GO:0004497">
    <property type="term" value="F:monooxygenase activity"/>
    <property type="evidence" value="ECO:0007669"/>
    <property type="project" value="InterPro"/>
</dbReference>
<dbReference type="RefSeq" id="XP_006662533.1">
    <property type="nucleotide sequence ID" value="XM_006662470.2"/>
</dbReference>
<dbReference type="AlphaFoldDB" id="J3N4A1"/>
<evidence type="ECO:0000256" key="3">
    <source>
        <dbReference type="ARBA" id="ARBA00022723"/>
    </source>
</evidence>
<dbReference type="HOGENOM" id="CLU_001570_27_2_1"/>
<organism evidence="9">
    <name type="scientific">Oryza brachyantha</name>
    <name type="common">malo sina</name>
    <dbReference type="NCBI Taxonomy" id="4533"/>
    <lineage>
        <taxon>Eukaryota</taxon>
        <taxon>Viridiplantae</taxon>
        <taxon>Streptophyta</taxon>
        <taxon>Embryophyta</taxon>
        <taxon>Tracheophyta</taxon>
        <taxon>Spermatophyta</taxon>
        <taxon>Magnoliopsida</taxon>
        <taxon>Liliopsida</taxon>
        <taxon>Poales</taxon>
        <taxon>Poaceae</taxon>
        <taxon>BOP clade</taxon>
        <taxon>Oryzoideae</taxon>
        <taxon>Oryzeae</taxon>
        <taxon>Oryzinae</taxon>
        <taxon>Oryza</taxon>
    </lineage>
</organism>